<comment type="similarity">
    <text evidence="1">Belongs to the transcriptional regulator TrmB family.</text>
</comment>
<gene>
    <name evidence="4" type="ORF">HSR121_2979</name>
</gene>
<dbReference type="InterPro" id="IPR036388">
    <property type="entry name" value="WH-like_DNA-bd_sf"/>
</dbReference>
<feature type="domain" description="Transcription regulator TrmB N-terminal" evidence="2">
    <location>
        <begin position="16"/>
        <end position="83"/>
    </location>
</feature>
<dbReference type="Proteomes" id="UP000663525">
    <property type="component" value="Chromosome"/>
</dbReference>
<name>A0A897N2T1_9EURY</name>
<protein>
    <submittedName>
        <fullName evidence="4">Sugar-specific transcriptional regulator TrmB</fullName>
    </submittedName>
</protein>
<evidence type="ECO:0000313" key="4">
    <source>
        <dbReference type="EMBL" id="QSG07292.1"/>
    </source>
</evidence>
<evidence type="ECO:0000256" key="1">
    <source>
        <dbReference type="ARBA" id="ARBA00007287"/>
    </source>
</evidence>
<dbReference type="InterPro" id="IPR021586">
    <property type="entry name" value="Tscrpt_reg_TrmB_C"/>
</dbReference>
<dbReference type="AlphaFoldDB" id="A0A897N2T1"/>
<sequence length="359" mass="39807">MSRDDGISDGEIRARLEQFGFSEKAVDAYLSIVDHGRVKLSVVAEEADVATSYVYELCSQLEADGLVTVEDHQTPAVVTAKPPSEAFERLIGDLEAVREAVAARYEQPEERHGEFTVVKSRQTFLSRLEEMIDDAEEEIAIQTSPDSLQDLGPALQRAVDRGVLVLLSLETERETVSDLALDEVADVVRVGVAGMPTFISVDQREGAVAPPSILEWDHTDDAGIAFVQGKVAPVLVGSFLGNYWPMSEEALVRHGRSLPRTYTHFRPAVFDATTHLRAGHDVAARMRIRPVRTAEQFRERSGTVIDVRQSLIEPRDSSFGLENTLFVEFEDGIRSVGGENGFLEDYETTRVTLMRDDSR</sequence>
<dbReference type="GeneID" id="68856512"/>
<dbReference type="SUPFAM" id="SSF159071">
    <property type="entry name" value="TrmB C-terminal domain-like"/>
    <property type="match status" value="1"/>
</dbReference>
<organism evidence="4 5">
    <name type="scientific">Halapricum desulfuricans</name>
    <dbReference type="NCBI Taxonomy" id="2841257"/>
    <lineage>
        <taxon>Archaea</taxon>
        <taxon>Methanobacteriati</taxon>
        <taxon>Methanobacteriota</taxon>
        <taxon>Stenosarchaea group</taxon>
        <taxon>Halobacteria</taxon>
        <taxon>Halobacteriales</taxon>
        <taxon>Haloarculaceae</taxon>
        <taxon>Halapricum</taxon>
    </lineage>
</organism>
<dbReference type="SUPFAM" id="SSF56024">
    <property type="entry name" value="Phospholipase D/nuclease"/>
    <property type="match status" value="1"/>
</dbReference>
<dbReference type="PANTHER" id="PTHR34293">
    <property type="entry name" value="HTH-TYPE TRANSCRIPTIONAL REGULATOR TRMBL2"/>
    <property type="match status" value="1"/>
</dbReference>
<accession>A0A897N2T1</accession>
<dbReference type="InterPro" id="IPR051797">
    <property type="entry name" value="TrmB-like"/>
</dbReference>
<feature type="domain" description="Transcription regulator TrmB C-terminal" evidence="3">
    <location>
        <begin position="115"/>
        <end position="354"/>
    </location>
</feature>
<evidence type="ECO:0000259" key="2">
    <source>
        <dbReference type="Pfam" id="PF01978"/>
    </source>
</evidence>
<dbReference type="Pfam" id="PF01978">
    <property type="entry name" value="TrmB"/>
    <property type="match status" value="1"/>
</dbReference>
<dbReference type="RefSeq" id="WP_229113735.1">
    <property type="nucleotide sequence ID" value="NZ_CP064787.1"/>
</dbReference>
<dbReference type="PANTHER" id="PTHR34293:SF1">
    <property type="entry name" value="HTH-TYPE TRANSCRIPTIONAL REGULATOR TRMBL2"/>
    <property type="match status" value="1"/>
</dbReference>
<dbReference type="Gene3D" id="1.10.10.10">
    <property type="entry name" value="Winged helix-like DNA-binding domain superfamily/Winged helix DNA-binding domain"/>
    <property type="match status" value="1"/>
</dbReference>
<reference evidence="4" key="1">
    <citation type="submission" date="2020-11" db="EMBL/GenBank/DDBJ databases">
        <title>Carbohydrate-dependent, anaerobic sulfur respiration: A novel catabolism in halophilic archaea.</title>
        <authorList>
            <person name="Sorokin D.Y."/>
            <person name="Messina E."/>
            <person name="Smedile F."/>
            <person name="La Cono V."/>
            <person name="Hallsworth J.E."/>
            <person name="Yakimov M.M."/>
        </authorList>
    </citation>
    <scope>NUCLEOTIDE SEQUENCE</scope>
    <source>
        <strain evidence="4">HSR12-1</strain>
    </source>
</reference>
<dbReference type="InterPro" id="IPR036390">
    <property type="entry name" value="WH_DNA-bd_sf"/>
</dbReference>
<dbReference type="SUPFAM" id="SSF46785">
    <property type="entry name" value="Winged helix' DNA-binding domain"/>
    <property type="match status" value="1"/>
</dbReference>
<evidence type="ECO:0000313" key="5">
    <source>
        <dbReference type="Proteomes" id="UP000663525"/>
    </source>
</evidence>
<dbReference type="EMBL" id="CP064787">
    <property type="protein sequence ID" value="QSG07292.1"/>
    <property type="molecule type" value="Genomic_DNA"/>
</dbReference>
<dbReference type="InterPro" id="IPR002831">
    <property type="entry name" value="Tscrpt_reg_TrmB_N"/>
</dbReference>
<proteinExistence type="inferred from homology"/>
<dbReference type="CDD" id="cd09124">
    <property type="entry name" value="PLDc_like_TrmB_middle"/>
    <property type="match status" value="1"/>
</dbReference>
<evidence type="ECO:0000259" key="3">
    <source>
        <dbReference type="Pfam" id="PF11495"/>
    </source>
</evidence>
<dbReference type="Pfam" id="PF11495">
    <property type="entry name" value="Regulator_TrmB"/>
    <property type="match status" value="1"/>
</dbReference>